<evidence type="ECO:0000313" key="9">
    <source>
        <dbReference type="EMBL" id="EKE27725.1"/>
    </source>
</evidence>
<evidence type="ECO:0000256" key="1">
    <source>
        <dbReference type="ARBA" id="ARBA00005791"/>
    </source>
</evidence>
<keyword evidence="2" id="KW-0732">Signal</keyword>
<dbReference type="SUPFAM" id="SSF52833">
    <property type="entry name" value="Thioredoxin-like"/>
    <property type="match status" value="1"/>
</dbReference>
<evidence type="ECO:0000256" key="7">
    <source>
        <dbReference type="SAM" id="Phobius"/>
    </source>
</evidence>
<evidence type="ECO:0000256" key="2">
    <source>
        <dbReference type="ARBA" id="ARBA00022729"/>
    </source>
</evidence>
<dbReference type="PANTHER" id="PTHR13887">
    <property type="entry name" value="GLUTATHIONE S-TRANSFERASE KAPPA"/>
    <property type="match status" value="1"/>
</dbReference>
<keyword evidence="7" id="KW-0472">Membrane</keyword>
<feature type="transmembrane region" description="Helical" evidence="7">
    <location>
        <begin position="31"/>
        <end position="49"/>
    </location>
</feature>
<evidence type="ECO:0000256" key="5">
    <source>
        <dbReference type="ARBA" id="ARBA00023284"/>
    </source>
</evidence>
<keyword evidence="4" id="KW-1015">Disulfide bond</keyword>
<sequence>MVTKKFEEANESRNTHSQTPSSQTKNDSSNLYLIIVAALVIIVAVFIMIRWGNVAGIKITGTRDIVKQELLNLEYAKHWGKENYEVVQKMQLKQIEQFVAQSKGQNAGPQAAWDDKAAPADTKTMTQDEIKALKDSSYIDGNKSAKITVYEFSDLECPFCIRQFKEWTINKVLEKFGDKVNTAFKNFPLDFHKNAAKESEAALCVGSIAGVEKYTAFYKAIFEKTTGNGEGFSLDNLAPLATSIGVDSAKFKECYDWGKGANALKLDLELGKKYGVTGTPGSVVVNNETGKYVLIAGAYPVEEFESKINELLK</sequence>
<dbReference type="Gene3D" id="3.40.30.10">
    <property type="entry name" value="Glutaredoxin"/>
    <property type="match status" value="1"/>
</dbReference>
<accession>K2GWL3</accession>
<comment type="caution">
    <text evidence="9">The sequence shown here is derived from an EMBL/GenBank/DDBJ whole genome shotgun (WGS) entry which is preliminary data.</text>
</comment>
<proteinExistence type="inferred from homology"/>
<dbReference type="InterPro" id="IPR036249">
    <property type="entry name" value="Thioredoxin-like_sf"/>
</dbReference>
<keyword evidence="7" id="KW-0812">Transmembrane</keyword>
<evidence type="ECO:0000256" key="3">
    <source>
        <dbReference type="ARBA" id="ARBA00023002"/>
    </source>
</evidence>
<evidence type="ECO:0000259" key="8">
    <source>
        <dbReference type="PROSITE" id="PS51352"/>
    </source>
</evidence>
<dbReference type="EMBL" id="AMFJ01000438">
    <property type="protein sequence ID" value="EKE27725.1"/>
    <property type="molecule type" value="Genomic_DNA"/>
</dbReference>
<feature type="compositionally biased region" description="Polar residues" evidence="6">
    <location>
        <begin position="15"/>
        <end position="26"/>
    </location>
</feature>
<dbReference type="InterPro" id="IPR012336">
    <property type="entry name" value="Thioredoxin-like_fold"/>
</dbReference>
<dbReference type="PROSITE" id="PS51352">
    <property type="entry name" value="THIOREDOXIN_2"/>
    <property type="match status" value="1"/>
</dbReference>
<feature type="compositionally biased region" description="Basic and acidic residues" evidence="6">
    <location>
        <begin position="1"/>
        <end position="14"/>
    </location>
</feature>
<dbReference type="PANTHER" id="PTHR13887:SF14">
    <property type="entry name" value="DISULFIDE BOND FORMATION PROTEIN D"/>
    <property type="match status" value="1"/>
</dbReference>
<evidence type="ECO:0000256" key="6">
    <source>
        <dbReference type="SAM" id="MobiDB-lite"/>
    </source>
</evidence>
<keyword evidence="5" id="KW-0676">Redox-active center</keyword>
<organism evidence="9">
    <name type="scientific">uncultured bacterium</name>
    <name type="common">gcode 4</name>
    <dbReference type="NCBI Taxonomy" id="1234023"/>
    <lineage>
        <taxon>Bacteria</taxon>
        <taxon>environmental samples</taxon>
    </lineage>
</organism>
<gene>
    <name evidence="9" type="ORF">ACD_3C00164G0007</name>
</gene>
<dbReference type="Pfam" id="PF13462">
    <property type="entry name" value="Thioredoxin_4"/>
    <property type="match status" value="1"/>
</dbReference>
<evidence type="ECO:0000256" key="4">
    <source>
        <dbReference type="ARBA" id="ARBA00023157"/>
    </source>
</evidence>
<dbReference type="GO" id="GO:0016491">
    <property type="term" value="F:oxidoreductase activity"/>
    <property type="evidence" value="ECO:0007669"/>
    <property type="project" value="UniProtKB-KW"/>
</dbReference>
<feature type="region of interest" description="Disordered" evidence="6">
    <location>
        <begin position="1"/>
        <end position="26"/>
    </location>
</feature>
<protein>
    <recommendedName>
        <fullName evidence="8">Thioredoxin domain-containing protein</fullName>
    </recommendedName>
</protein>
<comment type="similarity">
    <text evidence="1">Belongs to the thioredoxin family. DsbA subfamily.</text>
</comment>
<reference evidence="9" key="1">
    <citation type="journal article" date="2012" name="Science">
        <title>Fermentation, hydrogen, and sulfur metabolism in multiple uncultivated bacterial phyla.</title>
        <authorList>
            <person name="Wrighton K.C."/>
            <person name="Thomas B.C."/>
            <person name="Sharon I."/>
            <person name="Miller C.S."/>
            <person name="Castelle C.J."/>
            <person name="VerBerkmoes N.C."/>
            <person name="Wilkins M.J."/>
            <person name="Hettich R.L."/>
            <person name="Lipton M.S."/>
            <person name="Williams K.H."/>
            <person name="Long P.E."/>
            <person name="Banfield J.F."/>
        </authorList>
    </citation>
    <scope>NUCLEOTIDE SEQUENCE [LARGE SCALE GENOMIC DNA]</scope>
</reference>
<dbReference type="InterPro" id="IPR013766">
    <property type="entry name" value="Thioredoxin_domain"/>
</dbReference>
<dbReference type="AlphaFoldDB" id="K2GWL3"/>
<keyword evidence="7" id="KW-1133">Transmembrane helix</keyword>
<keyword evidence="3" id="KW-0560">Oxidoreductase</keyword>
<name>K2GWL3_9BACT</name>
<feature type="domain" description="Thioredoxin" evidence="8">
    <location>
        <begin position="112"/>
        <end position="313"/>
    </location>
</feature>